<dbReference type="EMBL" id="JAGTXO010000006">
    <property type="protein sequence ID" value="KAG8467500.1"/>
    <property type="molecule type" value="Genomic_DNA"/>
</dbReference>
<comment type="caution">
    <text evidence="3">The sequence shown here is derived from an EMBL/GenBank/DDBJ whole genome shotgun (WGS) entry which is preliminary data.</text>
</comment>
<evidence type="ECO:0000256" key="1">
    <source>
        <dbReference type="SAM" id="SignalP"/>
    </source>
</evidence>
<protein>
    <recommendedName>
        <fullName evidence="2">JmjC domain-containing protein</fullName>
    </recommendedName>
</protein>
<sequence>MAPRRRGVRALLVALGALLLARCDRVPLTWAAVQLMRSLWPAPLPRRAADAEAWCWRAWADAAARAPVPAPPPHVREFSPAEFAALDRPPFDTPWVVRGMLNGSRLSWNAAWLSESPGRGDQMIDYFSDARRALLVPDARGALRDVLASISAGGPQKIGSEMIFRAEPAAVDELAGHALTAKLGARYFSRAMLGTVLTMPVFAARGLPGETTRTDLHCEPIANAVLQLEGSKAWTLLSPEHSGLVRPQVSPDGRAYFHARLGHAAPELAALPVQRVVTHPGDVIFVPTWTWHRVDYVASVMSVTVSLFHFRPVDFARNHPLYAALIVPNLVKEALGLKKQ</sequence>
<dbReference type="Pfam" id="PF13621">
    <property type="entry name" value="Cupin_8"/>
    <property type="match status" value="1"/>
</dbReference>
<name>A0A8J5XXZ7_DIALT</name>
<feature type="signal peptide" evidence="1">
    <location>
        <begin position="1"/>
        <end position="23"/>
    </location>
</feature>
<evidence type="ECO:0000259" key="2">
    <source>
        <dbReference type="PROSITE" id="PS51184"/>
    </source>
</evidence>
<dbReference type="Gene3D" id="2.60.120.650">
    <property type="entry name" value="Cupin"/>
    <property type="match status" value="1"/>
</dbReference>
<feature type="chain" id="PRO_5035281896" description="JmjC domain-containing protein" evidence="1">
    <location>
        <begin position="24"/>
        <end position="340"/>
    </location>
</feature>
<organism evidence="3 4">
    <name type="scientific">Diacronema lutheri</name>
    <name type="common">Unicellular marine alga</name>
    <name type="synonym">Monochrysis lutheri</name>
    <dbReference type="NCBI Taxonomy" id="2081491"/>
    <lineage>
        <taxon>Eukaryota</taxon>
        <taxon>Haptista</taxon>
        <taxon>Haptophyta</taxon>
        <taxon>Pavlovophyceae</taxon>
        <taxon>Pavlovales</taxon>
        <taxon>Pavlovaceae</taxon>
        <taxon>Diacronema</taxon>
    </lineage>
</organism>
<dbReference type="InterPro" id="IPR041667">
    <property type="entry name" value="Cupin_8"/>
</dbReference>
<dbReference type="Proteomes" id="UP000751190">
    <property type="component" value="Unassembled WGS sequence"/>
</dbReference>
<dbReference type="PROSITE" id="PS51184">
    <property type="entry name" value="JMJC"/>
    <property type="match status" value="1"/>
</dbReference>
<dbReference type="OMA" id="TWTWHRV"/>
<dbReference type="OrthoDB" id="39952at2759"/>
<dbReference type="SUPFAM" id="SSF51197">
    <property type="entry name" value="Clavaminate synthase-like"/>
    <property type="match status" value="1"/>
</dbReference>
<evidence type="ECO:0000313" key="3">
    <source>
        <dbReference type="EMBL" id="KAG8467500.1"/>
    </source>
</evidence>
<accession>A0A8J5XXZ7</accession>
<dbReference type="AlphaFoldDB" id="A0A8J5XXZ7"/>
<dbReference type="InterPro" id="IPR003347">
    <property type="entry name" value="JmjC_dom"/>
</dbReference>
<gene>
    <name evidence="3" type="ORF">KFE25_000816</name>
</gene>
<keyword evidence="1" id="KW-0732">Signal</keyword>
<dbReference type="PANTHER" id="PTHR12461">
    <property type="entry name" value="HYPOXIA-INDUCIBLE FACTOR 1 ALPHA INHIBITOR-RELATED"/>
    <property type="match status" value="1"/>
</dbReference>
<evidence type="ECO:0000313" key="4">
    <source>
        <dbReference type="Proteomes" id="UP000751190"/>
    </source>
</evidence>
<proteinExistence type="predicted"/>
<dbReference type="PANTHER" id="PTHR12461:SF105">
    <property type="entry name" value="HYPOXIA-INDUCIBLE FACTOR 1-ALPHA INHIBITOR"/>
    <property type="match status" value="1"/>
</dbReference>
<feature type="domain" description="JmjC" evidence="2">
    <location>
        <begin position="102"/>
        <end position="324"/>
    </location>
</feature>
<reference evidence="3" key="1">
    <citation type="submission" date="2021-05" db="EMBL/GenBank/DDBJ databases">
        <title>The genome of the haptophyte Pavlova lutheri (Diacronema luteri, Pavlovales) - a model for lipid biosynthesis in eukaryotic algae.</title>
        <authorList>
            <person name="Hulatt C.J."/>
            <person name="Posewitz M.C."/>
        </authorList>
    </citation>
    <scope>NUCLEOTIDE SEQUENCE</scope>
    <source>
        <strain evidence="3">NIVA-4/92</strain>
    </source>
</reference>
<keyword evidence="4" id="KW-1185">Reference proteome</keyword>